<dbReference type="EMBL" id="JAAXCY010000003">
    <property type="protein sequence ID" value="MBC2405778.1"/>
    <property type="molecule type" value="Genomic_DNA"/>
</dbReference>
<feature type="active site" description="Glycyl thioester intermediate" evidence="7">
    <location>
        <position position="1355"/>
    </location>
</feature>
<dbReference type="GO" id="GO:0016567">
    <property type="term" value="P:protein ubiquitination"/>
    <property type="evidence" value="ECO:0007669"/>
    <property type="project" value="InterPro"/>
</dbReference>
<dbReference type="InterPro" id="IPR029487">
    <property type="entry name" value="NEL_dom"/>
</dbReference>
<keyword evidence="7" id="KW-0964">Secreted</keyword>
<dbReference type="EMBL" id="JAAXCY010000004">
    <property type="protein sequence ID" value="MBC2406414.1"/>
    <property type="molecule type" value="Genomic_DNA"/>
</dbReference>
<reference evidence="12 13" key="1">
    <citation type="submission" date="2020-04" db="EMBL/GenBank/DDBJ databases">
        <title>Pseudomonas crami sp. nov., a novel proteolytic bacterial species isolated from cream.</title>
        <authorList>
            <person name="Hofmann K."/>
            <person name="Woller A."/>
            <person name="Huptas C."/>
            <person name="Wenning M."/>
            <person name="Scherer S."/>
            <person name="Doll E.V."/>
        </authorList>
    </citation>
    <scope>NUCLEOTIDE SEQUENCE [LARGE SCALE GENOMIC DNA]</scope>
    <source>
        <strain evidence="9 13">WS 5096</strain>
        <strain evidence="10 12">WS 5106</strain>
    </source>
</reference>
<dbReference type="InterPro" id="IPR001611">
    <property type="entry name" value="Leu-rich_rpt"/>
</dbReference>
<dbReference type="Pfam" id="PF14496">
    <property type="entry name" value="NEL"/>
    <property type="match status" value="1"/>
</dbReference>
<dbReference type="InterPro" id="IPR032675">
    <property type="entry name" value="LRR_dom_sf"/>
</dbReference>
<dbReference type="PROSITE" id="PS52053">
    <property type="entry name" value="NEL"/>
    <property type="match status" value="1"/>
</dbReference>
<comment type="catalytic activity">
    <reaction evidence="1">
        <text>S-ubiquitinyl-[E2 ubiquitin-conjugating enzyme]-L-cysteine + [acceptor protein]-L-lysine = [E2 ubiquitin-conjugating enzyme]-L-cysteine + N(6)-ubiquitinyl-[acceptor protein]-L-lysine.</text>
        <dbReference type="EC" id="2.3.2.27"/>
    </reaction>
</comment>
<dbReference type="RefSeq" id="WP_185707666.1">
    <property type="nucleotide sequence ID" value="NZ_JAAXCY010000003.1"/>
</dbReference>
<dbReference type="InterPro" id="IPR050328">
    <property type="entry name" value="Dev_Immune_Receptor"/>
</dbReference>
<keyword evidence="7" id="KW-0833">Ubl conjugation pathway</keyword>
<comment type="PTM">
    <text evidence="7">Ubiquitinated in the presence of host E1 ubiquitin-activating enzyme, E2 ubiquitin-conjugating enzyme and ubiquitin.</text>
</comment>
<evidence type="ECO:0000313" key="12">
    <source>
        <dbReference type="Proteomes" id="UP000520513"/>
    </source>
</evidence>
<dbReference type="InterPro" id="IPR046673">
    <property type="entry name" value="ToxA_N"/>
</dbReference>
<keyword evidence="7" id="KW-0832">Ubl conjugation</keyword>
<evidence type="ECO:0000256" key="6">
    <source>
        <dbReference type="ARBA" id="ARBA00023026"/>
    </source>
</evidence>
<evidence type="ECO:0000259" key="8">
    <source>
        <dbReference type="PROSITE" id="PS52053"/>
    </source>
</evidence>
<dbReference type="Proteomes" id="UP000520513">
    <property type="component" value="Unassembled WGS sequence"/>
</dbReference>
<keyword evidence="6" id="KW-0843">Virulence</keyword>
<dbReference type="EMBL" id="JAAXCZ010000005">
    <property type="protein sequence ID" value="MBC2381811.1"/>
    <property type="molecule type" value="Genomic_DNA"/>
</dbReference>
<gene>
    <name evidence="9" type="ORF">HF209_12730</name>
    <name evidence="10" type="ORF">HF257_07170</name>
    <name evidence="11" type="ORF">HF257_10400</name>
</gene>
<dbReference type="GO" id="GO:0061630">
    <property type="term" value="F:ubiquitin protein ligase activity"/>
    <property type="evidence" value="ECO:0007669"/>
    <property type="project" value="UniProtKB-EC"/>
</dbReference>
<proteinExistence type="inferred from homology"/>
<dbReference type="PANTHER" id="PTHR24373:SF385">
    <property type="entry name" value="GH01279P-RELATED"/>
    <property type="match status" value="1"/>
</dbReference>
<protein>
    <recommendedName>
        <fullName evidence="2">RING-type E3 ubiquitin transferase</fullName>
        <ecNumber evidence="2">2.3.2.27</ecNumber>
    </recommendedName>
</protein>
<dbReference type="Gene3D" id="3.80.10.10">
    <property type="entry name" value="Ribonuclease Inhibitor"/>
    <property type="match status" value="1"/>
</dbReference>
<keyword evidence="7" id="KW-1035">Host cytoplasm</keyword>
<keyword evidence="13" id="KW-1185">Reference proteome</keyword>
<dbReference type="SMART" id="SM00369">
    <property type="entry name" value="LRR_TYP"/>
    <property type="match status" value="3"/>
</dbReference>
<dbReference type="InterPro" id="IPR003591">
    <property type="entry name" value="Leu-rich_rpt_typical-subtyp"/>
</dbReference>
<keyword evidence="5" id="KW-0677">Repeat</keyword>
<dbReference type="EC" id="2.3.2.27" evidence="2"/>
<dbReference type="GO" id="GO:0005615">
    <property type="term" value="C:extracellular space"/>
    <property type="evidence" value="ECO:0007669"/>
    <property type="project" value="TreeGrafter"/>
</dbReference>
<dbReference type="Gene3D" id="1.20.58.360">
    <property type="entry name" value="Shigella T3SS effector IpaH defines"/>
    <property type="match status" value="1"/>
</dbReference>
<evidence type="ECO:0000256" key="2">
    <source>
        <dbReference type="ARBA" id="ARBA00012483"/>
    </source>
</evidence>
<keyword evidence="4" id="KW-0732">Signal</keyword>
<organism evidence="10 12">
    <name type="scientific">Pseudomonas cremoris</name>
    <dbReference type="NCBI Taxonomy" id="2724178"/>
    <lineage>
        <taxon>Bacteria</taxon>
        <taxon>Pseudomonadati</taxon>
        <taxon>Pseudomonadota</taxon>
        <taxon>Gammaproteobacteria</taxon>
        <taxon>Pseudomonadales</taxon>
        <taxon>Pseudomonadaceae</taxon>
        <taxon>Pseudomonas</taxon>
    </lineage>
</organism>
<dbReference type="GO" id="GO:0031012">
    <property type="term" value="C:extracellular matrix"/>
    <property type="evidence" value="ECO:0007669"/>
    <property type="project" value="TreeGrafter"/>
</dbReference>
<evidence type="ECO:0000256" key="5">
    <source>
        <dbReference type="ARBA" id="ARBA00022737"/>
    </source>
</evidence>
<dbReference type="PANTHER" id="PTHR24373">
    <property type="entry name" value="SLIT RELATED LEUCINE-RICH REPEAT NEURONAL PROTEIN"/>
    <property type="match status" value="1"/>
</dbReference>
<evidence type="ECO:0000313" key="9">
    <source>
        <dbReference type="EMBL" id="MBC2381811.1"/>
    </source>
</evidence>
<comment type="caution">
    <text evidence="10">The sequence shown here is derived from an EMBL/GenBank/DDBJ whole genome shotgun (WGS) entry which is preliminary data.</text>
</comment>
<evidence type="ECO:0000256" key="3">
    <source>
        <dbReference type="ARBA" id="ARBA00022614"/>
    </source>
</evidence>
<feature type="domain" description="NEL" evidence="8">
    <location>
        <begin position="1259"/>
        <end position="1580"/>
    </location>
</feature>
<evidence type="ECO:0000256" key="1">
    <source>
        <dbReference type="ARBA" id="ARBA00000900"/>
    </source>
</evidence>
<comment type="similarity">
    <text evidence="7">Belongs to the LRR-containing bacterial E3 ligase family.</text>
</comment>
<keyword evidence="7" id="KW-0808">Transferase</keyword>
<dbReference type="PROSITE" id="PS51450">
    <property type="entry name" value="LRR"/>
    <property type="match status" value="1"/>
</dbReference>
<evidence type="ECO:0000313" key="13">
    <source>
        <dbReference type="Proteomes" id="UP000534677"/>
    </source>
</evidence>
<accession>A0A7X1AJM3</accession>
<dbReference type="SUPFAM" id="SSF52058">
    <property type="entry name" value="L domain-like"/>
    <property type="match status" value="1"/>
</dbReference>
<dbReference type="Proteomes" id="UP000534677">
    <property type="component" value="Unassembled WGS sequence"/>
</dbReference>
<evidence type="ECO:0000256" key="7">
    <source>
        <dbReference type="PROSITE-ProRule" id="PRU01398"/>
    </source>
</evidence>
<evidence type="ECO:0000313" key="11">
    <source>
        <dbReference type="EMBL" id="MBC2406414.1"/>
    </source>
</evidence>
<keyword evidence="3" id="KW-0433">Leucine-rich repeat</keyword>
<sequence>MPATPDKGPHYSLIQNNLPDWLHTAAWSRAQALGQAPLGLLPELSRAPAALHAPLKVANAGAWAAQNTVDQRLKALQDVYAFAEPLLTAALQQRYALTLDVRATHLFLVSAKGSFLQGSTSRTVSLLNAALRNFSSDEHFSDSSRYISQPDALGHFEIEAHLSRMSIEQFIALCRELDLGAQYARHLQQYLLPPLEADRQSLQAEVIASQQAALNSATHLAQLRGDIEPQVFHLLQRCVKGERGVMHFYRLRIMDTLLTGILLIAADLDLAKDIMPVVVYIPHDPHGAIQAYPSTLAFRDALAKKLQDPTYRQFFSRFVDQQQRGVFIEGLQQRAPYSASRIDGELWPQMYQAALNKMLNDGRELAVSTADADSQARWAWWDSFSHTLEGALNVALMVITPFVPLLGEMMLAYTAYQLLDEVVEGAVDLAEGQALEAAGHLVGVVSDVVQLATFGVGGKLAQSAFVNQLKAIEVNGKTRLWNPDPTPYQQAVQLPADSLPDELGVHTHAGQKILPLDGAQYALKLEPAGDQHRILHATRADAYTPTIRRNTSPQAWSDRRSLLELGPFNDDQQQQIIATSGLDHDVLRAVQADQVAAPLLDETLKRMRLNQQAAQLPERLRAGEPVDQDTYWSPYIARELPGWPQERAILVYENADLSGDHLRFGEIDAPHTVAISRDDLNLGKLPERLVDALDSTQLTSLLGELPEDRTAQIGALRNRLADQFAQRRGSLFAYLYRSSEDLTTERGLRVREACPGLPKTLVNNVLSHAWPDELTTLDTEQHLPLRLKNLARELHGQAQVAEALQGFYDPQLLGPSTEQMVLDTLRVYSDSLEDCRIEIRQHSPIANVRASAGPQNARAQRLLLKKDRHYEVYDNGQPRGKQVSDLFDAVLDALPPHKTKTLGYAPGEGAAFKGWVIDTLRTPQQRRALWTDSPVGEAPPTDTLVLLQKPMHRAAAWLCDLFPSPLEQRVKTLYPYAEQTVIDTYLQTLADPLQRQRFEARELEKDELHRDLTQWIARAPDDEPTDIGEQRLYLAKSLLRAWEENIDADETGIRLSIRSVWLPGLLENLRLSANFDHVLHLDLIDAQLLDTDTSFLTNFPRLISLSLRNNKLTRLPPSLRGMTSLMRLSLENNPITWDAAGLSQLAEMSQLRQLNLSHNRGLTRAPDLSGLVQLEALSLNNTNISEWPDGLFEQSRPWGFYLDVQNTAINSVPQFLPWTPEAEVVAWARLDRNRLSASAEQRLISYRLAAGLDPYRTYPPKGDSQFWLANQPLARQEKLKQQWLDLEQEHGAQGFFEVLKSLEHSDVFEDARDEARYEDGRAQLTDKVWRMLRAMHGDHALRSRLFLMAGNPVTCADAGAHIFNAMGVEVRLAEISREPSALLRERELVGLARGKSRLDRLNRFAQADIRQRIAPVSDGGQGLRFSTQLVDGVPGTVDEVEVYMAYHSALQGRLKLPWVSPHMRYRTTADVGLTQLENAFDHVLGQEVGDGLVTALLEQPFWEQYLRETHAQRFQASLDRAHALSDPLDDLLFAQNQWAGATAAERITLRSDLLALADALGVPHAEVLSGQPMTTQAYERILASGFSEDIPSESNLARDLTRKALQRLDAHEAGTL</sequence>
<dbReference type="Pfam" id="PF20178">
    <property type="entry name" value="ToxA_N"/>
    <property type="match status" value="1"/>
</dbReference>
<evidence type="ECO:0000256" key="4">
    <source>
        <dbReference type="ARBA" id="ARBA00022729"/>
    </source>
</evidence>
<name>A0A7X1AJM3_9PSED</name>
<evidence type="ECO:0000313" key="10">
    <source>
        <dbReference type="EMBL" id="MBC2405778.1"/>
    </source>
</evidence>